<dbReference type="SUPFAM" id="SSF53098">
    <property type="entry name" value="Ribonuclease H-like"/>
    <property type="match status" value="1"/>
</dbReference>
<evidence type="ECO:0000259" key="1">
    <source>
        <dbReference type="Pfam" id="PF13456"/>
    </source>
</evidence>
<dbReference type="Gene3D" id="3.30.420.10">
    <property type="entry name" value="Ribonuclease H-like superfamily/Ribonuclease H"/>
    <property type="match status" value="1"/>
</dbReference>
<evidence type="ECO:0000313" key="2">
    <source>
        <dbReference type="EMBL" id="RYR09186.1"/>
    </source>
</evidence>
<dbReference type="InterPro" id="IPR053151">
    <property type="entry name" value="RNase_H-like"/>
</dbReference>
<feature type="domain" description="RNase H type-1" evidence="1">
    <location>
        <begin position="35"/>
        <end position="122"/>
    </location>
</feature>
<dbReference type="InterPro" id="IPR044730">
    <property type="entry name" value="RNase_H-like_dom_plant"/>
</dbReference>
<dbReference type="PANTHER" id="PTHR47723">
    <property type="entry name" value="OS05G0353850 PROTEIN"/>
    <property type="match status" value="1"/>
</dbReference>
<organism evidence="2 3">
    <name type="scientific">Arachis hypogaea</name>
    <name type="common">Peanut</name>
    <dbReference type="NCBI Taxonomy" id="3818"/>
    <lineage>
        <taxon>Eukaryota</taxon>
        <taxon>Viridiplantae</taxon>
        <taxon>Streptophyta</taxon>
        <taxon>Embryophyta</taxon>
        <taxon>Tracheophyta</taxon>
        <taxon>Spermatophyta</taxon>
        <taxon>Magnoliopsida</taxon>
        <taxon>eudicotyledons</taxon>
        <taxon>Gunneridae</taxon>
        <taxon>Pentapetalae</taxon>
        <taxon>rosids</taxon>
        <taxon>fabids</taxon>
        <taxon>Fabales</taxon>
        <taxon>Fabaceae</taxon>
        <taxon>Papilionoideae</taxon>
        <taxon>50 kb inversion clade</taxon>
        <taxon>dalbergioids sensu lato</taxon>
        <taxon>Dalbergieae</taxon>
        <taxon>Pterocarpus clade</taxon>
        <taxon>Arachis</taxon>
    </lineage>
</organism>
<dbReference type="InterPro" id="IPR012337">
    <property type="entry name" value="RNaseH-like_sf"/>
</dbReference>
<dbReference type="InterPro" id="IPR036397">
    <property type="entry name" value="RNaseH_sf"/>
</dbReference>
<dbReference type="Proteomes" id="UP000289738">
    <property type="component" value="Chromosome B05"/>
</dbReference>
<dbReference type="EMBL" id="SDMP01000015">
    <property type="protein sequence ID" value="RYR09186.1"/>
    <property type="molecule type" value="Genomic_DNA"/>
</dbReference>
<protein>
    <recommendedName>
        <fullName evidence="1">RNase H type-1 domain-containing protein</fullName>
    </recommendedName>
</protein>
<evidence type="ECO:0000313" key="3">
    <source>
        <dbReference type="Proteomes" id="UP000289738"/>
    </source>
</evidence>
<sequence length="152" mass="17880">MEMCIMINTFLDLDTCFITRWVSEWVHGFGVKVLGASILKVEIWAIWRGFLMARELELRLLIYETYSIEAFSLVNNWRVLDEPQEKEHPQRIFQLKQNMTSEVRFILIQRESNSIADWMAKYGAHGNMDAVDKIVPPTSLQHLLQEDISMIF</sequence>
<keyword evidence="3" id="KW-1185">Reference proteome</keyword>
<name>A0A444Z527_ARAHY</name>
<comment type="caution">
    <text evidence="2">The sequence shown here is derived from an EMBL/GenBank/DDBJ whole genome shotgun (WGS) entry which is preliminary data.</text>
</comment>
<dbReference type="AlphaFoldDB" id="A0A444Z527"/>
<dbReference type="GO" id="GO:0004523">
    <property type="term" value="F:RNA-DNA hybrid ribonuclease activity"/>
    <property type="evidence" value="ECO:0007669"/>
    <property type="project" value="InterPro"/>
</dbReference>
<proteinExistence type="predicted"/>
<dbReference type="PANTHER" id="PTHR47723:SF19">
    <property type="entry name" value="POLYNUCLEOTIDYL TRANSFERASE, RIBONUCLEASE H-LIKE SUPERFAMILY PROTEIN"/>
    <property type="match status" value="1"/>
</dbReference>
<gene>
    <name evidence="2" type="ORF">Ahy_B05g077323</name>
</gene>
<accession>A0A444Z527</accession>
<dbReference type="Pfam" id="PF13456">
    <property type="entry name" value="RVT_3"/>
    <property type="match status" value="1"/>
</dbReference>
<dbReference type="CDD" id="cd06222">
    <property type="entry name" value="RNase_H_like"/>
    <property type="match status" value="1"/>
</dbReference>
<dbReference type="GO" id="GO:0003676">
    <property type="term" value="F:nucleic acid binding"/>
    <property type="evidence" value="ECO:0007669"/>
    <property type="project" value="InterPro"/>
</dbReference>
<dbReference type="InterPro" id="IPR002156">
    <property type="entry name" value="RNaseH_domain"/>
</dbReference>
<reference evidence="2 3" key="1">
    <citation type="submission" date="2019-01" db="EMBL/GenBank/DDBJ databases">
        <title>Sequencing of cultivated peanut Arachis hypogaea provides insights into genome evolution and oil improvement.</title>
        <authorList>
            <person name="Chen X."/>
        </authorList>
    </citation>
    <scope>NUCLEOTIDE SEQUENCE [LARGE SCALE GENOMIC DNA]</scope>
    <source>
        <strain evidence="3">cv. Fuhuasheng</strain>
        <tissue evidence="2">Leaves</tissue>
    </source>
</reference>